<dbReference type="GO" id="GO:0004252">
    <property type="term" value="F:serine-type endopeptidase activity"/>
    <property type="evidence" value="ECO:0007669"/>
    <property type="project" value="InterPro"/>
</dbReference>
<dbReference type="SMART" id="SM00020">
    <property type="entry name" value="Tryp_SPc"/>
    <property type="match status" value="1"/>
</dbReference>
<reference evidence="6 7" key="1">
    <citation type="journal article" date="2020" name="Cell">
        <title>Large-Scale Comparative Analyses of Tick Genomes Elucidate Their Genetic Diversity and Vector Capacities.</title>
        <authorList>
            <consortium name="Tick Genome and Microbiome Consortium (TIGMIC)"/>
            <person name="Jia N."/>
            <person name="Wang J."/>
            <person name="Shi W."/>
            <person name="Du L."/>
            <person name="Sun Y."/>
            <person name="Zhan W."/>
            <person name="Jiang J.F."/>
            <person name="Wang Q."/>
            <person name="Zhang B."/>
            <person name="Ji P."/>
            <person name="Bell-Sakyi L."/>
            <person name="Cui X.M."/>
            <person name="Yuan T.T."/>
            <person name="Jiang B.G."/>
            <person name="Yang W.F."/>
            <person name="Lam T.T."/>
            <person name="Chang Q.C."/>
            <person name="Ding S.J."/>
            <person name="Wang X.J."/>
            <person name="Zhu J.G."/>
            <person name="Ruan X.D."/>
            <person name="Zhao L."/>
            <person name="Wei J.T."/>
            <person name="Ye R.Z."/>
            <person name="Que T.C."/>
            <person name="Du C.H."/>
            <person name="Zhou Y.H."/>
            <person name="Cheng J.X."/>
            <person name="Dai P.F."/>
            <person name="Guo W.B."/>
            <person name="Han X.H."/>
            <person name="Huang E.J."/>
            <person name="Li L.F."/>
            <person name="Wei W."/>
            <person name="Gao Y.C."/>
            <person name="Liu J.Z."/>
            <person name="Shao H.Z."/>
            <person name="Wang X."/>
            <person name="Wang C.C."/>
            <person name="Yang T.C."/>
            <person name="Huo Q.B."/>
            <person name="Li W."/>
            <person name="Chen H.Y."/>
            <person name="Chen S.E."/>
            <person name="Zhou L.G."/>
            <person name="Ni X.B."/>
            <person name="Tian J.H."/>
            <person name="Sheng Y."/>
            <person name="Liu T."/>
            <person name="Pan Y.S."/>
            <person name="Xia L.Y."/>
            <person name="Li J."/>
            <person name="Zhao F."/>
            <person name="Cao W.C."/>
        </authorList>
    </citation>
    <scope>NUCLEOTIDE SEQUENCE [LARGE SCALE GENOMIC DNA]</scope>
    <source>
        <strain evidence="6">HaeL-2018</strain>
    </source>
</reference>
<dbReference type="PROSITE" id="PS50068">
    <property type="entry name" value="LDLRA_2"/>
    <property type="match status" value="1"/>
</dbReference>
<comment type="caution">
    <text evidence="3">Lacks conserved residue(s) required for the propagation of feature annotation.</text>
</comment>
<dbReference type="InterPro" id="IPR035914">
    <property type="entry name" value="Sperma_CUB_dom_sf"/>
</dbReference>
<dbReference type="OrthoDB" id="93664at2759"/>
<dbReference type="PANTHER" id="PTHR24252:SF7">
    <property type="entry name" value="HYALIN"/>
    <property type="match status" value="1"/>
</dbReference>
<dbReference type="EMBL" id="JABSTR010001215">
    <property type="protein sequence ID" value="KAH9383628.1"/>
    <property type="molecule type" value="Genomic_DNA"/>
</dbReference>
<keyword evidence="7" id="KW-1185">Reference proteome</keyword>
<comment type="similarity">
    <text evidence="2">Belongs to the peptidase S1 family. CLIP subfamily.</text>
</comment>
<evidence type="ECO:0000259" key="5">
    <source>
        <dbReference type="PROSITE" id="PS50240"/>
    </source>
</evidence>
<dbReference type="Gene3D" id="2.40.10.10">
    <property type="entry name" value="Trypsin-like serine proteases"/>
    <property type="match status" value="1"/>
</dbReference>
<proteinExistence type="inferred from homology"/>
<protein>
    <submittedName>
        <fullName evidence="6">Uncharacterized protein</fullName>
    </submittedName>
</protein>
<name>A0A9J6H8Q2_HAELO</name>
<dbReference type="InterPro" id="IPR000859">
    <property type="entry name" value="CUB_dom"/>
</dbReference>
<dbReference type="PROSITE" id="PS01209">
    <property type="entry name" value="LDLRA_1"/>
    <property type="match status" value="1"/>
</dbReference>
<feature type="domain" description="CUB" evidence="4">
    <location>
        <begin position="45"/>
        <end position="169"/>
    </location>
</feature>
<dbReference type="InterPro" id="IPR001254">
    <property type="entry name" value="Trypsin_dom"/>
</dbReference>
<evidence type="ECO:0000313" key="7">
    <source>
        <dbReference type="Proteomes" id="UP000821853"/>
    </source>
</evidence>
<organism evidence="6 7">
    <name type="scientific">Haemaphysalis longicornis</name>
    <name type="common">Bush tick</name>
    <dbReference type="NCBI Taxonomy" id="44386"/>
    <lineage>
        <taxon>Eukaryota</taxon>
        <taxon>Metazoa</taxon>
        <taxon>Ecdysozoa</taxon>
        <taxon>Arthropoda</taxon>
        <taxon>Chelicerata</taxon>
        <taxon>Arachnida</taxon>
        <taxon>Acari</taxon>
        <taxon>Parasitiformes</taxon>
        <taxon>Ixodida</taxon>
        <taxon>Ixodoidea</taxon>
        <taxon>Ixodidae</taxon>
        <taxon>Haemaphysalinae</taxon>
        <taxon>Haemaphysalis</taxon>
    </lineage>
</organism>
<dbReference type="Gene3D" id="2.60.120.290">
    <property type="entry name" value="Spermadhesin, CUB domain"/>
    <property type="match status" value="1"/>
</dbReference>
<dbReference type="PROSITE" id="PS01180">
    <property type="entry name" value="CUB"/>
    <property type="match status" value="1"/>
</dbReference>
<dbReference type="InterPro" id="IPR023415">
    <property type="entry name" value="LDLR_class-A_CS"/>
</dbReference>
<dbReference type="Pfam" id="PF00431">
    <property type="entry name" value="CUB"/>
    <property type="match status" value="1"/>
</dbReference>
<dbReference type="CDD" id="cd00190">
    <property type="entry name" value="Tryp_SPc"/>
    <property type="match status" value="1"/>
</dbReference>
<gene>
    <name evidence="6" type="ORF">HPB48_025321</name>
</gene>
<dbReference type="CDD" id="cd00112">
    <property type="entry name" value="LDLa"/>
    <property type="match status" value="1"/>
</dbReference>
<dbReference type="SUPFAM" id="SSF57424">
    <property type="entry name" value="LDL receptor-like module"/>
    <property type="match status" value="1"/>
</dbReference>
<dbReference type="Gene3D" id="4.10.400.10">
    <property type="entry name" value="Low-density Lipoprotein Receptor"/>
    <property type="match status" value="1"/>
</dbReference>
<dbReference type="SUPFAM" id="SSF49854">
    <property type="entry name" value="Spermadhesin, CUB domain"/>
    <property type="match status" value="1"/>
</dbReference>
<dbReference type="AlphaFoldDB" id="A0A9J6H8Q2"/>
<dbReference type="SUPFAM" id="SSF50494">
    <property type="entry name" value="Trypsin-like serine proteases"/>
    <property type="match status" value="1"/>
</dbReference>
<dbReference type="Proteomes" id="UP000821853">
    <property type="component" value="Unassembled WGS sequence"/>
</dbReference>
<evidence type="ECO:0000256" key="3">
    <source>
        <dbReference type="PROSITE-ProRule" id="PRU00124"/>
    </source>
</evidence>
<comment type="caution">
    <text evidence="6">The sequence shown here is derived from an EMBL/GenBank/DDBJ whole genome shotgun (WGS) entry which is preliminary data.</text>
</comment>
<dbReference type="GO" id="GO:0006508">
    <property type="term" value="P:proteolysis"/>
    <property type="evidence" value="ECO:0007669"/>
    <property type="project" value="InterPro"/>
</dbReference>
<keyword evidence="1 3" id="KW-1015">Disulfide bond</keyword>
<dbReference type="CDD" id="cd00041">
    <property type="entry name" value="CUB"/>
    <property type="match status" value="1"/>
</dbReference>
<dbReference type="InterPro" id="IPR033116">
    <property type="entry name" value="TRYPSIN_SER"/>
</dbReference>
<dbReference type="FunFam" id="2.40.10.10:FF:000002">
    <property type="entry name" value="Transmembrane protease serine"/>
    <property type="match status" value="1"/>
</dbReference>
<dbReference type="Pfam" id="PF00089">
    <property type="entry name" value="Trypsin"/>
    <property type="match status" value="1"/>
</dbReference>
<evidence type="ECO:0000256" key="1">
    <source>
        <dbReference type="ARBA" id="ARBA00023157"/>
    </source>
</evidence>
<dbReference type="VEuPathDB" id="VectorBase:HLOH_045109"/>
<sequence length="477" mass="52342">MHVVLVREWERRDAREVVGSALAYWSRGDGPRLDTVPSFDASAACNGGVYIGTRQGYLHGPSYADAEAKLMTDGAGVHRCSWTLDTNSSSKVVRLVSQYFSLDDHCQESVLRVHDGASSEAPLLATLCGADPPAELVTSAGAVYLELEFRTLGIGDGLMFYYEHMYRPVECDKELLSCRNGYRCASTGQLCDGRDDCGDGTDEEDCAASINNATRLQLAVCGRAPTHTDRIVGGTEASLERWPWIAQLRMPRDEPNGYRCTATLVSPPVARHCSALLPGADSWVVNLRRHGIIVQEDDTVVRYVHRIILNPGYNGFKPWNHTTPWLWRKEHDLALVELNAPVPVSESVQPVCLPADADYWPAKGTLCRVAGWGVTLDASQSRHFLREVALPVVDRKQCQDWFTDREIGARQLCAGYERGARDACTGDSGGPLVTRNGTQWTLVGIVSTGVGCAKPRQPGIYTAVAPYLPWIEEHIGA</sequence>
<accession>A0A9J6H8Q2</accession>
<dbReference type="PANTHER" id="PTHR24252">
    <property type="entry name" value="ACROSIN-RELATED"/>
    <property type="match status" value="1"/>
</dbReference>
<feature type="domain" description="Peptidase S1" evidence="5">
    <location>
        <begin position="231"/>
        <end position="476"/>
    </location>
</feature>
<evidence type="ECO:0000256" key="2">
    <source>
        <dbReference type="ARBA" id="ARBA00024195"/>
    </source>
</evidence>
<evidence type="ECO:0000313" key="6">
    <source>
        <dbReference type="EMBL" id="KAH9383628.1"/>
    </source>
</evidence>
<dbReference type="OMA" id="TMVCAGH"/>
<dbReference type="InterPro" id="IPR009003">
    <property type="entry name" value="Peptidase_S1_PA"/>
</dbReference>
<evidence type="ECO:0000259" key="4">
    <source>
        <dbReference type="PROSITE" id="PS01180"/>
    </source>
</evidence>
<dbReference type="InterPro" id="IPR036055">
    <property type="entry name" value="LDL_receptor-like_sf"/>
</dbReference>
<dbReference type="InterPro" id="IPR043504">
    <property type="entry name" value="Peptidase_S1_PA_chymotrypsin"/>
</dbReference>
<dbReference type="InterPro" id="IPR002172">
    <property type="entry name" value="LDrepeatLR_classA_rpt"/>
</dbReference>
<feature type="disulfide bond" evidence="3">
    <location>
        <begin position="191"/>
        <end position="206"/>
    </location>
</feature>
<dbReference type="PROSITE" id="PS50240">
    <property type="entry name" value="TRYPSIN_DOM"/>
    <property type="match status" value="1"/>
</dbReference>
<dbReference type="PRINTS" id="PR00722">
    <property type="entry name" value="CHYMOTRYPSIN"/>
</dbReference>
<dbReference type="InterPro" id="IPR001314">
    <property type="entry name" value="Peptidase_S1A"/>
</dbReference>
<dbReference type="SMART" id="SM00192">
    <property type="entry name" value="LDLa"/>
    <property type="match status" value="1"/>
</dbReference>
<dbReference type="PROSITE" id="PS00135">
    <property type="entry name" value="TRYPSIN_SER"/>
    <property type="match status" value="1"/>
</dbReference>